<name>A0A182SC71_9DIPT</name>
<proteinExistence type="predicted"/>
<organism evidence="1 2">
    <name type="scientific">Anopheles maculatus</name>
    <dbReference type="NCBI Taxonomy" id="74869"/>
    <lineage>
        <taxon>Eukaryota</taxon>
        <taxon>Metazoa</taxon>
        <taxon>Ecdysozoa</taxon>
        <taxon>Arthropoda</taxon>
        <taxon>Hexapoda</taxon>
        <taxon>Insecta</taxon>
        <taxon>Pterygota</taxon>
        <taxon>Neoptera</taxon>
        <taxon>Endopterygota</taxon>
        <taxon>Diptera</taxon>
        <taxon>Nematocera</taxon>
        <taxon>Culicoidea</taxon>
        <taxon>Culicidae</taxon>
        <taxon>Anophelinae</taxon>
        <taxon>Anopheles</taxon>
        <taxon>Anopheles maculatus group</taxon>
    </lineage>
</organism>
<dbReference type="AlphaFoldDB" id="A0A182SC71"/>
<evidence type="ECO:0000313" key="1">
    <source>
        <dbReference type="EnsemblMetazoa" id="AMAM003838-PA"/>
    </source>
</evidence>
<dbReference type="Proteomes" id="UP000075901">
    <property type="component" value="Unassembled WGS sequence"/>
</dbReference>
<dbReference type="VEuPathDB" id="VectorBase:AMAM003838"/>
<protein>
    <recommendedName>
        <fullName evidence="3">FAT domain-containing protein</fullName>
    </recommendedName>
</protein>
<sequence>MHEHSVMVGIFAEKLDSDPQLRDAIELEALGRYDRAHRAYCELVIRISPVRVEERNFCYKSAFNCLLQLGQWDLLLDEIGNQVTNHEQLWNDDWNLENLLPHYVHGNVLLVLADNEAGREFYNMLQQWLHVPDRTKHIRQQFGEQLTALYISGQEMVRARMFGEQTQRQFLDEWHCAGVLSGLVRTDCLLSVRKVIELLAYSDLLECTIDRLEQATAGLIASWQNAQPALTDSLITWDTIIAYRRFLLAKLEAKCNVQEECVPFQNNVSTLSKLLYDLELELLEVAFEQNNI</sequence>
<keyword evidence="2" id="KW-1185">Reference proteome</keyword>
<accession>A0A182SC71</accession>
<dbReference type="EnsemblMetazoa" id="AMAM003838-RA">
    <property type="protein sequence ID" value="AMAM003838-PA"/>
    <property type="gene ID" value="AMAM003838"/>
</dbReference>
<reference evidence="2" key="1">
    <citation type="submission" date="2013-09" db="EMBL/GenBank/DDBJ databases">
        <title>The Genome Sequence of Anopheles maculatus species B.</title>
        <authorList>
            <consortium name="The Broad Institute Genomics Platform"/>
            <person name="Neafsey D.E."/>
            <person name="Besansky N."/>
            <person name="Howell P."/>
            <person name="Walton C."/>
            <person name="Young S.K."/>
            <person name="Zeng Q."/>
            <person name="Gargeya S."/>
            <person name="Fitzgerald M."/>
            <person name="Haas B."/>
            <person name="Abouelleil A."/>
            <person name="Allen A.W."/>
            <person name="Alvarado L."/>
            <person name="Arachchi H.M."/>
            <person name="Berlin A.M."/>
            <person name="Chapman S.B."/>
            <person name="Gainer-Dewar J."/>
            <person name="Goldberg J."/>
            <person name="Griggs A."/>
            <person name="Gujja S."/>
            <person name="Hansen M."/>
            <person name="Howarth C."/>
            <person name="Imamovic A."/>
            <person name="Ireland A."/>
            <person name="Larimer J."/>
            <person name="McCowan C."/>
            <person name="Murphy C."/>
            <person name="Pearson M."/>
            <person name="Poon T.W."/>
            <person name="Priest M."/>
            <person name="Roberts A."/>
            <person name="Saif S."/>
            <person name="Shea T."/>
            <person name="Sisk P."/>
            <person name="Sykes S."/>
            <person name="Wortman J."/>
            <person name="Nusbaum C."/>
            <person name="Birren B."/>
        </authorList>
    </citation>
    <scope>NUCLEOTIDE SEQUENCE [LARGE SCALE GENOMIC DNA]</scope>
    <source>
        <strain evidence="2">maculatus3</strain>
    </source>
</reference>
<evidence type="ECO:0008006" key="3">
    <source>
        <dbReference type="Google" id="ProtNLM"/>
    </source>
</evidence>
<reference evidence="1" key="2">
    <citation type="submission" date="2020-05" db="UniProtKB">
        <authorList>
            <consortium name="EnsemblMetazoa"/>
        </authorList>
    </citation>
    <scope>IDENTIFICATION</scope>
    <source>
        <strain evidence="1">maculatus3</strain>
    </source>
</reference>
<evidence type="ECO:0000313" key="2">
    <source>
        <dbReference type="Proteomes" id="UP000075901"/>
    </source>
</evidence>